<gene>
    <name evidence="3" type="ORF">JCM19237_2544</name>
</gene>
<accession>A0A090QW19</accession>
<organism evidence="3 4">
    <name type="scientific">Photobacterium aphoticum</name>
    <dbReference type="NCBI Taxonomy" id="754436"/>
    <lineage>
        <taxon>Bacteria</taxon>
        <taxon>Pseudomonadati</taxon>
        <taxon>Pseudomonadota</taxon>
        <taxon>Gammaproteobacteria</taxon>
        <taxon>Vibrionales</taxon>
        <taxon>Vibrionaceae</taxon>
        <taxon>Photobacterium</taxon>
    </lineage>
</organism>
<dbReference type="Pfam" id="PF04972">
    <property type="entry name" value="BON"/>
    <property type="match status" value="1"/>
</dbReference>
<dbReference type="EMBL" id="BBMN01000011">
    <property type="protein sequence ID" value="GAL06453.1"/>
    <property type="molecule type" value="Genomic_DNA"/>
</dbReference>
<evidence type="ECO:0000256" key="1">
    <source>
        <dbReference type="SAM" id="SignalP"/>
    </source>
</evidence>
<dbReference type="Proteomes" id="UP000029227">
    <property type="component" value="Unassembled WGS sequence"/>
</dbReference>
<proteinExistence type="predicted"/>
<evidence type="ECO:0000313" key="3">
    <source>
        <dbReference type="EMBL" id="GAL06453.1"/>
    </source>
</evidence>
<dbReference type="PROSITE" id="PS51257">
    <property type="entry name" value="PROKAR_LIPOPROTEIN"/>
    <property type="match status" value="1"/>
</dbReference>
<keyword evidence="1" id="KW-0732">Signal</keyword>
<comment type="caution">
    <text evidence="3">The sequence shown here is derived from an EMBL/GenBank/DDBJ whole genome shotgun (WGS) entry which is preliminary data.</text>
</comment>
<feature type="chain" id="PRO_5001862082" evidence="1">
    <location>
        <begin position="28"/>
        <end position="97"/>
    </location>
</feature>
<feature type="signal peptide" evidence="1">
    <location>
        <begin position="1"/>
        <end position="27"/>
    </location>
</feature>
<protein>
    <submittedName>
        <fullName evidence="3">21 kDa hemolysin</fullName>
    </submittedName>
</protein>
<dbReference type="STRING" id="754436.JCM19237_2544"/>
<name>A0A090QW19_9GAMM</name>
<reference evidence="3 4" key="1">
    <citation type="journal article" date="2014" name="Genome Announc.">
        <title>Draft Genome Sequences of Two Vibrionaceae Species, Vibrio ponticus C121 and Photobacterium aphoticum C119, Isolated as Coral Reef Microbiota.</title>
        <authorList>
            <person name="Al-saari N."/>
            <person name="Meirelles P.M."/>
            <person name="Mino S."/>
            <person name="Suda W."/>
            <person name="Oshima K."/>
            <person name="Hattori M."/>
            <person name="Ohkuma M."/>
            <person name="Thompson F.L."/>
            <person name="Gomez-Gil B."/>
            <person name="Sawabe T."/>
            <person name="Sawabe T."/>
        </authorList>
    </citation>
    <scope>NUCLEOTIDE SEQUENCE [LARGE SCALE GENOMIC DNA]</scope>
    <source>
        <strain evidence="3 4">JCM 19237</strain>
    </source>
</reference>
<evidence type="ECO:0000313" key="4">
    <source>
        <dbReference type="Proteomes" id="UP000029227"/>
    </source>
</evidence>
<dbReference type="InterPro" id="IPR007055">
    <property type="entry name" value="BON_dom"/>
</dbReference>
<sequence>MISRNWRWLLCLVLFPLLSACSIIDPADTRSGWQQWHDTQIEMEVGGLANKPPFNGQTRVNAVSVEGKVLLVGQAVNQGISEQLEQQVRAIPNVSCV</sequence>
<feature type="domain" description="BON" evidence="2">
    <location>
        <begin position="37"/>
        <end position="95"/>
    </location>
</feature>
<dbReference type="AlphaFoldDB" id="A0A090QW19"/>
<evidence type="ECO:0000259" key="2">
    <source>
        <dbReference type="Pfam" id="PF04972"/>
    </source>
</evidence>
<dbReference type="eggNOG" id="COG2823">
    <property type="taxonomic scope" value="Bacteria"/>
</dbReference>